<evidence type="ECO:0000313" key="2">
    <source>
        <dbReference type="EMBL" id="RJP56761.1"/>
    </source>
</evidence>
<dbReference type="AlphaFoldDB" id="A0A3A4R5L5"/>
<evidence type="ECO:0000313" key="3">
    <source>
        <dbReference type="Proteomes" id="UP000266426"/>
    </source>
</evidence>
<dbReference type="Proteomes" id="UP000266426">
    <property type="component" value="Unassembled WGS sequence"/>
</dbReference>
<accession>A0A3A4R5L5</accession>
<feature type="transmembrane region" description="Helical" evidence="1">
    <location>
        <begin position="162"/>
        <end position="183"/>
    </location>
</feature>
<keyword evidence="1" id="KW-1133">Transmembrane helix</keyword>
<proteinExistence type="predicted"/>
<sequence length="186" mass="20220">MVPMAFAYSGGFATSPPLLGGPSSNTITNFDLDTREDNPQTIVTNLDFVQRVIIETATGIKSHILITENPSSGQLSPGSFSFTVPQKVQDELVRATIYFWGPDQETLLVDHIHQGQTTEQIAAVRAAPEQTDAQGRVLWVITTTSFSEFIPLGTTEAQDRNIIPFVIYAALIALATLSAIVLLRTD</sequence>
<evidence type="ECO:0000256" key="1">
    <source>
        <dbReference type="SAM" id="Phobius"/>
    </source>
</evidence>
<name>A0A3A4R5L5_9BACT</name>
<keyword evidence="1" id="KW-0812">Transmembrane</keyword>
<organism evidence="2 3">
    <name type="scientific">Candidatus Auribacter fodinae</name>
    <dbReference type="NCBI Taxonomy" id="2093366"/>
    <lineage>
        <taxon>Bacteria</taxon>
        <taxon>Pseudomonadati</taxon>
        <taxon>Candidatus Auribacterota</taxon>
        <taxon>Candidatus Auribacteria</taxon>
        <taxon>Candidatus Auribacterales</taxon>
        <taxon>Candidatus Auribacteraceae</taxon>
        <taxon>Candidatus Auribacter</taxon>
    </lineage>
</organism>
<gene>
    <name evidence="2" type="ORF">C4541_11565</name>
</gene>
<dbReference type="EMBL" id="QZJZ01000091">
    <property type="protein sequence ID" value="RJP56761.1"/>
    <property type="molecule type" value="Genomic_DNA"/>
</dbReference>
<protein>
    <submittedName>
        <fullName evidence="2">Uncharacterized protein</fullName>
    </submittedName>
</protein>
<reference evidence="2 3" key="1">
    <citation type="journal article" date="2017" name="ISME J.">
        <title>Energy and carbon metabolisms in a deep terrestrial subsurface fluid microbial community.</title>
        <authorList>
            <person name="Momper L."/>
            <person name="Jungbluth S.P."/>
            <person name="Lee M.D."/>
            <person name="Amend J.P."/>
        </authorList>
    </citation>
    <scope>NUCLEOTIDE SEQUENCE [LARGE SCALE GENOMIC DNA]</scope>
    <source>
        <strain evidence="2">SURF_26</strain>
    </source>
</reference>
<comment type="caution">
    <text evidence="2">The sequence shown here is derived from an EMBL/GenBank/DDBJ whole genome shotgun (WGS) entry which is preliminary data.</text>
</comment>
<keyword evidence="1" id="KW-0472">Membrane</keyword>